<organism evidence="1 2">
    <name type="scientific">Lysinibacillus parviboronicapiens</name>
    <dbReference type="NCBI Taxonomy" id="436516"/>
    <lineage>
        <taxon>Bacteria</taxon>
        <taxon>Bacillati</taxon>
        <taxon>Bacillota</taxon>
        <taxon>Bacilli</taxon>
        <taxon>Bacillales</taxon>
        <taxon>Bacillaceae</taxon>
        <taxon>Lysinibacillus</taxon>
    </lineage>
</organism>
<sequence length="46" mass="5577">MAKVQRSGYYKWIKNGKISRHKQNDKALKQHILEIHQAHKQYGYPR</sequence>
<feature type="non-terminal residue" evidence="1">
    <location>
        <position position="46"/>
    </location>
</feature>
<accession>A0ABV2PKD0</accession>
<comment type="caution">
    <text evidence="1">The sequence shown here is derived from an EMBL/GenBank/DDBJ whole genome shotgun (WGS) entry which is preliminary data.</text>
</comment>
<dbReference type="Proteomes" id="UP001549363">
    <property type="component" value="Unassembled WGS sequence"/>
</dbReference>
<evidence type="ECO:0000313" key="1">
    <source>
        <dbReference type="EMBL" id="MET4561400.1"/>
    </source>
</evidence>
<reference evidence="1 2" key="1">
    <citation type="submission" date="2024-06" db="EMBL/GenBank/DDBJ databases">
        <title>Sorghum-associated microbial communities from plants grown in Nebraska, USA.</title>
        <authorList>
            <person name="Schachtman D."/>
        </authorList>
    </citation>
    <scope>NUCLEOTIDE SEQUENCE [LARGE SCALE GENOMIC DNA]</scope>
    <source>
        <strain evidence="1 2">736</strain>
    </source>
</reference>
<gene>
    <name evidence="1" type="ORF">ABIA69_002568</name>
</gene>
<evidence type="ECO:0000313" key="2">
    <source>
        <dbReference type="Proteomes" id="UP001549363"/>
    </source>
</evidence>
<protein>
    <recommendedName>
        <fullName evidence="3">IS3 family transposase</fullName>
    </recommendedName>
</protein>
<keyword evidence="2" id="KW-1185">Reference proteome</keyword>
<name>A0ABV2PKD0_9BACI</name>
<evidence type="ECO:0008006" key="3">
    <source>
        <dbReference type="Google" id="ProtNLM"/>
    </source>
</evidence>
<dbReference type="EMBL" id="JBEPSB010000011">
    <property type="protein sequence ID" value="MET4561400.1"/>
    <property type="molecule type" value="Genomic_DNA"/>
</dbReference>
<proteinExistence type="predicted"/>